<dbReference type="AlphaFoldDB" id="A0A2G2Z0J6"/>
<protein>
    <recommendedName>
        <fullName evidence="1">F-box associated beta-propeller type 3 domain-containing protein</fullName>
    </recommendedName>
</protein>
<evidence type="ECO:0000259" key="1">
    <source>
        <dbReference type="Pfam" id="PF08268"/>
    </source>
</evidence>
<reference evidence="2 3" key="1">
    <citation type="journal article" date="2014" name="Nat. Genet.">
        <title>Genome sequence of the hot pepper provides insights into the evolution of pungency in Capsicum species.</title>
        <authorList>
            <person name="Kim S."/>
            <person name="Park M."/>
            <person name="Yeom S.I."/>
            <person name="Kim Y.M."/>
            <person name="Lee J.M."/>
            <person name="Lee H.A."/>
            <person name="Seo E."/>
            <person name="Choi J."/>
            <person name="Cheong K."/>
            <person name="Kim K.T."/>
            <person name="Jung K."/>
            <person name="Lee G.W."/>
            <person name="Oh S.K."/>
            <person name="Bae C."/>
            <person name="Kim S.B."/>
            <person name="Lee H.Y."/>
            <person name="Kim S.Y."/>
            <person name="Kim M.S."/>
            <person name="Kang B.C."/>
            <person name="Jo Y.D."/>
            <person name="Yang H.B."/>
            <person name="Jeong H.J."/>
            <person name="Kang W.H."/>
            <person name="Kwon J.K."/>
            <person name="Shin C."/>
            <person name="Lim J.Y."/>
            <person name="Park J.H."/>
            <person name="Huh J.H."/>
            <person name="Kim J.S."/>
            <person name="Kim B.D."/>
            <person name="Cohen O."/>
            <person name="Paran I."/>
            <person name="Suh M.C."/>
            <person name="Lee S.B."/>
            <person name="Kim Y.K."/>
            <person name="Shin Y."/>
            <person name="Noh S.J."/>
            <person name="Park J."/>
            <person name="Seo Y.S."/>
            <person name="Kwon S.Y."/>
            <person name="Kim H.A."/>
            <person name="Park J.M."/>
            <person name="Kim H.J."/>
            <person name="Choi S.B."/>
            <person name="Bosland P.W."/>
            <person name="Reeves G."/>
            <person name="Jo S.H."/>
            <person name="Lee B.W."/>
            <person name="Cho H.T."/>
            <person name="Choi H.S."/>
            <person name="Lee M.S."/>
            <person name="Yu Y."/>
            <person name="Do Choi Y."/>
            <person name="Park B.S."/>
            <person name="van Deynze A."/>
            <person name="Ashrafi H."/>
            <person name="Hill T."/>
            <person name="Kim W.T."/>
            <person name="Pai H.S."/>
            <person name="Ahn H.K."/>
            <person name="Yeam I."/>
            <person name="Giovannoni J.J."/>
            <person name="Rose J.K."/>
            <person name="Sorensen I."/>
            <person name="Lee S.J."/>
            <person name="Kim R.W."/>
            <person name="Choi I.Y."/>
            <person name="Choi B.S."/>
            <person name="Lim J.S."/>
            <person name="Lee Y.H."/>
            <person name="Choi D."/>
        </authorList>
    </citation>
    <scope>NUCLEOTIDE SEQUENCE [LARGE SCALE GENOMIC DNA]</scope>
    <source>
        <strain evidence="3">cv. CM334</strain>
    </source>
</reference>
<dbReference type="PANTHER" id="PTHR31672">
    <property type="entry name" value="BNACNNG10540D PROTEIN"/>
    <property type="match status" value="1"/>
</dbReference>
<keyword evidence="3" id="KW-1185">Reference proteome</keyword>
<comment type="caution">
    <text evidence="2">The sequence shown here is derived from an EMBL/GenBank/DDBJ whole genome shotgun (WGS) entry which is preliminary data.</text>
</comment>
<dbReference type="STRING" id="4072.A0A2G2Z0J6"/>
<organism evidence="2 3">
    <name type="scientific">Capsicum annuum</name>
    <name type="common">Capsicum pepper</name>
    <dbReference type="NCBI Taxonomy" id="4072"/>
    <lineage>
        <taxon>Eukaryota</taxon>
        <taxon>Viridiplantae</taxon>
        <taxon>Streptophyta</taxon>
        <taxon>Embryophyta</taxon>
        <taxon>Tracheophyta</taxon>
        <taxon>Spermatophyta</taxon>
        <taxon>Magnoliopsida</taxon>
        <taxon>eudicotyledons</taxon>
        <taxon>Gunneridae</taxon>
        <taxon>Pentapetalae</taxon>
        <taxon>asterids</taxon>
        <taxon>lamiids</taxon>
        <taxon>Solanales</taxon>
        <taxon>Solanaceae</taxon>
        <taxon>Solanoideae</taxon>
        <taxon>Capsiceae</taxon>
        <taxon>Capsicum</taxon>
    </lineage>
</organism>
<evidence type="ECO:0000313" key="3">
    <source>
        <dbReference type="Proteomes" id="UP000222542"/>
    </source>
</evidence>
<dbReference type="NCBIfam" id="TIGR01640">
    <property type="entry name" value="F_box_assoc_1"/>
    <property type="match status" value="1"/>
</dbReference>
<reference evidence="2 3" key="2">
    <citation type="journal article" date="2017" name="Genome Biol.">
        <title>New reference genome sequences of hot pepper reveal the massive evolution of plant disease-resistance genes by retroduplication.</title>
        <authorList>
            <person name="Kim S."/>
            <person name="Park J."/>
            <person name="Yeom S.I."/>
            <person name="Kim Y.M."/>
            <person name="Seo E."/>
            <person name="Kim K.T."/>
            <person name="Kim M.S."/>
            <person name="Lee J.M."/>
            <person name="Cheong K."/>
            <person name="Shin H.S."/>
            <person name="Kim S.B."/>
            <person name="Han K."/>
            <person name="Lee J."/>
            <person name="Park M."/>
            <person name="Lee H.A."/>
            <person name="Lee H.Y."/>
            <person name="Lee Y."/>
            <person name="Oh S."/>
            <person name="Lee J.H."/>
            <person name="Choi E."/>
            <person name="Choi E."/>
            <person name="Lee S.E."/>
            <person name="Jeon J."/>
            <person name="Kim H."/>
            <person name="Choi G."/>
            <person name="Song H."/>
            <person name="Lee J."/>
            <person name="Lee S.C."/>
            <person name="Kwon J.K."/>
            <person name="Lee H.Y."/>
            <person name="Koo N."/>
            <person name="Hong Y."/>
            <person name="Kim R.W."/>
            <person name="Kang W.H."/>
            <person name="Huh J.H."/>
            <person name="Kang B.C."/>
            <person name="Yang T.J."/>
            <person name="Lee Y.H."/>
            <person name="Bennetzen J.L."/>
            <person name="Choi D."/>
        </authorList>
    </citation>
    <scope>NUCLEOTIDE SEQUENCE [LARGE SCALE GENOMIC DNA]</scope>
    <source>
        <strain evidence="3">cv. CM334</strain>
    </source>
</reference>
<dbReference type="InterPro" id="IPR050796">
    <property type="entry name" value="SCF_F-box_component"/>
</dbReference>
<name>A0A2G2Z0J6_CAPAN</name>
<accession>A0A2G2Z0J6</accession>
<dbReference type="Proteomes" id="UP000222542">
    <property type="component" value="Unassembled WGS sequence"/>
</dbReference>
<dbReference type="Pfam" id="PF08268">
    <property type="entry name" value="FBA_3"/>
    <property type="match status" value="1"/>
</dbReference>
<evidence type="ECO:0000313" key="2">
    <source>
        <dbReference type="EMBL" id="PHT75395.1"/>
    </source>
</evidence>
<dbReference type="InterPro" id="IPR013187">
    <property type="entry name" value="F-box-assoc_dom_typ3"/>
</dbReference>
<dbReference type="Gramene" id="PHT75395">
    <property type="protein sequence ID" value="PHT75395"/>
    <property type="gene ID" value="T459_18917"/>
</dbReference>
<dbReference type="PANTHER" id="PTHR31672:SF13">
    <property type="entry name" value="F-BOX PROTEIN CPR30-LIKE"/>
    <property type="match status" value="1"/>
</dbReference>
<gene>
    <name evidence="2" type="ORF">T459_18917</name>
</gene>
<dbReference type="InterPro" id="IPR017451">
    <property type="entry name" value="F-box-assoc_interact_dom"/>
</dbReference>
<dbReference type="EMBL" id="AYRZ02000007">
    <property type="protein sequence ID" value="PHT75395.1"/>
    <property type="molecule type" value="Genomic_DNA"/>
</dbReference>
<feature type="domain" description="F-box associated beta-propeller type 3" evidence="1">
    <location>
        <begin position="4"/>
        <end position="186"/>
    </location>
</feature>
<sequence length="248" mass="28482">MADTQLLLWNSSTRESAPLPHADFNELHSSFGLGYDATSDGYKILKLNITNYPKQWIEILTLKSGSWRKISCLPTVICPTTGCKLEIYPYPNKIVDPMVYVHAAFHWLGYLFRRKYYVVSFDISNEVFGVVPLLEDMFVGVDQGLPDSGLSLLDGMLCFHITAKDDSMGMFKLWAMKDYDVKESWIVLFTIQVDYLAIAKPKYRFPDGDVLLYSRGDPTSRFKTSDLHISDIQRKIWILASLTLWLQR</sequence>
<proteinExistence type="predicted"/>